<dbReference type="InterPro" id="IPR024593">
    <property type="entry name" value="DUF3444"/>
</dbReference>
<evidence type="ECO:0000259" key="2">
    <source>
        <dbReference type="Pfam" id="PF11926"/>
    </source>
</evidence>
<protein>
    <submittedName>
        <fullName evidence="3">J domain-containing protein</fullName>
    </submittedName>
</protein>
<accession>A0ABD1P262</accession>
<feature type="compositionally biased region" description="Basic and acidic residues" evidence="1">
    <location>
        <begin position="125"/>
        <end position="134"/>
    </location>
</feature>
<comment type="caution">
    <text evidence="3">The sequence shown here is derived from an EMBL/GenBank/DDBJ whole genome shotgun (WGS) entry which is preliminary data.</text>
</comment>
<feature type="domain" description="DUF3444" evidence="2">
    <location>
        <begin position="9"/>
        <end position="49"/>
    </location>
</feature>
<dbReference type="Pfam" id="PF11926">
    <property type="entry name" value="DUF3444"/>
    <property type="match status" value="1"/>
</dbReference>
<proteinExistence type="predicted"/>
<dbReference type="Proteomes" id="UP001604277">
    <property type="component" value="Unassembled WGS sequence"/>
</dbReference>
<organism evidence="3 4">
    <name type="scientific">Forsythia ovata</name>
    <dbReference type="NCBI Taxonomy" id="205694"/>
    <lineage>
        <taxon>Eukaryota</taxon>
        <taxon>Viridiplantae</taxon>
        <taxon>Streptophyta</taxon>
        <taxon>Embryophyta</taxon>
        <taxon>Tracheophyta</taxon>
        <taxon>Spermatophyta</taxon>
        <taxon>Magnoliopsida</taxon>
        <taxon>eudicotyledons</taxon>
        <taxon>Gunneridae</taxon>
        <taxon>Pentapetalae</taxon>
        <taxon>asterids</taxon>
        <taxon>lamiids</taxon>
        <taxon>Lamiales</taxon>
        <taxon>Oleaceae</taxon>
        <taxon>Forsythieae</taxon>
        <taxon>Forsythia</taxon>
    </lineage>
</organism>
<sequence>MGFFSGFIKTSEYFRVGKTEDNESLSSFSHQVKWTKGARGAMQVFPAHGHERSKEEALKYAVKLGWLDGNSEAKKETNSRGNPNTEDEGASEDAKHEEALKDDVKLEWLDGNSVRQRKNQATEKTPIHRMKELLKMPSTFPQNHSRNIQEEASKRR</sequence>
<dbReference type="EMBL" id="JBFOLJ010000033">
    <property type="protein sequence ID" value="KAL2457945.1"/>
    <property type="molecule type" value="Genomic_DNA"/>
</dbReference>
<dbReference type="AlphaFoldDB" id="A0ABD1P262"/>
<reference evidence="4" key="1">
    <citation type="submission" date="2024-07" db="EMBL/GenBank/DDBJ databases">
        <title>Two chromosome-level genome assemblies of Korean endemic species Abeliophyllum distichum and Forsythia ovata (Oleaceae).</title>
        <authorList>
            <person name="Jang H."/>
        </authorList>
    </citation>
    <scope>NUCLEOTIDE SEQUENCE [LARGE SCALE GENOMIC DNA]</scope>
</reference>
<evidence type="ECO:0000313" key="4">
    <source>
        <dbReference type="Proteomes" id="UP001604277"/>
    </source>
</evidence>
<evidence type="ECO:0000313" key="3">
    <source>
        <dbReference type="EMBL" id="KAL2457945.1"/>
    </source>
</evidence>
<gene>
    <name evidence="3" type="ORF">Fot_56002</name>
</gene>
<feature type="region of interest" description="Disordered" evidence="1">
    <location>
        <begin position="69"/>
        <end position="156"/>
    </location>
</feature>
<feature type="compositionally biased region" description="Basic and acidic residues" evidence="1">
    <location>
        <begin position="147"/>
        <end position="156"/>
    </location>
</feature>
<name>A0ABD1P262_9LAMI</name>
<feature type="compositionally biased region" description="Basic and acidic residues" evidence="1">
    <location>
        <begin position="92"/>
        <end position="108"/>
    </location>
</feature>
<evidence type="ECO:0000256" key="1">
    <source>
        <dbReference type="SAM" id="MobiDB-lite"/>
    </source>
</evidence>
<keyword evidence="4" id="KW-1185">Reference proteome</keyword>